<evidence type="ECO:0000313" key="1">
    <source>
        <dbReference type="EMBL" id="TNN46924.1"/>
    </source>
</evidence>
<dbReference type="AlphaFoldDB" id="A0A4Z2G253"/>
<accession>A0A4Z2G253</accession>
<dbReference type="EMBL" id="SRLO01000767">
    <property type="protein sequence ID" value="TNN46924.1"/>
    <property type="molecule type" value="Genomic_DNA"/>
</dbReference>
<sequence length="82" mass="9357">MASLLSLFVIVHERGEPAQYKLRQPECIDDLKDNGLTFEDRDWLLETNIRECTDFLSELPPHDETGRGANIAHCQGGGRFIR</sequence>
<proteinExistence type="predicted"/>
<protein>
    <submittedName>
        <fullName evidence="1">Uncharacterized protein</fullName>
    </submittedName>
</protein>
<dbReference type="Proteomes" id="UP000314294">
    <property type="component" value="Unassembled WGS sequence"/>
</dbReference>
<keyword evidence="2" id="KW-1185">Reference proteome</keyword>
<gene>
    <name evidence="1" type="ORF">EYF80_042872</name>
</gene>
<organism evidence="1 2">
    <name type="scientific">Liparis tanakae</name>
    <name type="common">Tanaka's snailfish</name>
    <dbReference type="NCBI Taxonomy" id="230148"/>
    <lineage>
        <taxon>Eukaryota</taxon>
        <taxon>Metazoa</taxon>
        <taxon>Chordata</taxon>
        <taxon>Craniata</taxon>
        <taxon>Vertebrata</taxon>
        <taxon>Euteleostomi</taxon>
        <taxon>Actinopterygii</taxon>
        <taxon>Neopterygii</taxon>
        <taxon>Teleostei</taxon>
        <taxon>Neoteleostei</taxon>
        <taxon>Acanthomorphata</taxon>
        <taxon>Eupercaria</taxon>
        <taxon>Perciformes</taxon>
        <taxon>Cottioidei</taxon>
        <taxon>Cottales</taxon>
        <taxon>Liparidae</taxon>
        <taxon>Liparis</taxon>
    </lineage>
</organism>
<evidence type="ECO:0000313" key="2">
    <source>
        <dbReference type="Proteomes" id="UP000314294"/>
    </source>
</evidence>
<name>A0A4Z2G253_9TELE</name>
<comment type="caution">
    <text evidence="1">The sequence shown here is derived from an EMBL/GenBank/DDBJ whole genome shotgun (WGS) entry which is preliminary data.</text>
</comment>
<reference evidence="1 2" key="1">
    <citation type="submission" date="2019-03" db="EMBL/GenBank/DDBJ databases">
        <title>First draft genome of Liparis tanakae, snailfish: a comprehensive survey of snailfish specific genes.</title>
        <authorList>
            <person name="Kim W."/>
            <person name="Song I."/>
            <person name="Jeong J.-H."/>
            <person name="Kim D."/>
            <person name="Kim S."/>
            <person name="Ryu S."/>
            <person name="Song J.Y."/>
            <person name="Lee S.K."/>
        </authorList>
    </citation>
    <scope>NUCLEOTIDE SEQUENCE [LARGE SCALE GENOMIC DNA]</scope>
    <source>
        <tissue evidence="1">Muscle</tissue>
    </source>
</reference>